<dbReference type="Proteomes" id="UP000030988">
    <property type="component" value="Unassembled WGS sequence"/>
</dbReference>
<dbReference type="PANTHER" id="PTHR43283:SF7">
    <property type="entry name" value="BETA-LACTAMASE-RELATED DOMAIN-CONTAINING PROTEIN"/>
    <property type="match status" value="1"/>
</dbReference>
<dbReference type="EMBL" id="JTDN01000002">
    <property type="protein sequence ID" value="KHL25182.1"/>
    <property type="molecule type" value="Genomic_DNA"/>
</dbReference>
<reference evidence="3 4" key="1">
    <citation type="submission" date="2014-11" db="EMBL/GenBank/DDBJ databases">
        <title>Draft genome sequence of Kirrobacter mercurialis.</title>
        <authorList>
            <person name="Coil D.A."/>
            <person name="Eisen J.A."/>
        </authorList>
    </citation>
    <scope>NUCLEOTIDE SEQUENCE [LARGE SCALE GENOMIC DNA]</scope>
    <source>
        <strain evidence="3 4">Coronado</strain>
    </source>
</reference>
<dbReference type="Pfam" id="PF00144">
    <property type="entry name" value="Beta-lactamase"/>
    <property type="match status" value="1"/>
</dbReference>
<protein>
    <submittedName>
        <fullName evidence="3">6-aminohexanoate hydrolase</fullName>
    </submittedName>
</protein>
<feature type="compositionally biased region" description="Low complexity" evidence="1">
    <location>
        <begin position="10"/>
        <end position="23"/>
    </location>
</feature>
<dbReference type="GO" id="GO:0016787">
    <property type="term" value="F:hydrolase activity"/>
    <property type="evidence" value="ECO:0007669"/>
    <property type="project" value="UniProtKB-KW"/>
</dbReference>
<keyword evidence="4" id="KW-1185">Reference proteome</keyword>
<evidence type="ECO:0000256" key="1">
    <source>
        <dbReference type="SAM" id="MobiDB-lite"/>
    </source>
</evidence>
<organism evidence="3 4">
    <name type="scientific">Croceibacterium mercuriale</name>
    <dbReference type="NCBI Taxonomy" id="1572751"/>
    <lineage>
        <taxon>Bacteria</taxon>
        <taxon>Pseudomonadati</taxon>
        <taxon>Pseudomonadota</taxon>
        <taxon>Alphaproteobacteria</taxon>
        <taxon>Sphingomonadales</taxon>
        <taxon>Erythrobacteraceae</taxon>
        <taxon>Croceibacterium</taxon>
    </lineage>
</organism>
<dbReference type="InterPro" id="IPR012338">
    <property type="entry name" value="Beta-lactam/transpept-like"/>
</dbReference>
<comment type="caution">
    <text evidence="3">The sequence shown here is derived from an EMBL/GenBank/DDBJ whole genome shotgun (WGS) entry which is preliminary data.</text>
</comment>
<dbReference type="Gene3D" id="3.40.710.10">
    <property type="entry name" value="DD-peptidase/beta-lactamase superfamily"/>
    <property type="match status" value="1"/>
</dbReference>
<name>A0A0B2BYW0_9SPHN</name>
<dbReference type="InterPro" id="IPR050789">
    <property type="entry name" value="Diverse_Enzym_Activities"/>
</dbReference>
<feature type="domain" description="Beta-lactamase-related" evidence="2">
    <location>
        <begin position="47"/>
        <end position="314"/>
    </location>
</feature>
<evidence type="ECO:0000313" key="4">
    <source>
        <dbReference type="Proteomes" id="UP000030988"/>
    </source>
</evidence>
<evidence type="ECO:0000259" key="2">
    <source>
        <dbReference type="Pfam" id="PF00144"/>
    </source>
</evidence>
<gene>
    <name evidence="3" type="ORF">PK98_14395</name>
</gene>
<sequence>MLLITGCSPSGASGASGQEESAQTTGLDAQLMTQAVERADAMAPLNSLVVMRGGEVLLTRPFHDGPPVSQPVNIKSASKSVISAMVGIAIDKGVFTGVEQPVLSVLGDKAPPTRDPLLQKLHIGHLLSMQAGLERTSGDNYGRWVTSPDWVRYVLAQPFVARPGADMLYSTGNTHLLSAMLTRASGRSTYDLAQEWLARPLGITIPQWPRDPQGIYVGGNDMLMSPLDLAKFGEMYRLGGVVDGRQVVPREWIGASWSPLTTSPFSGGDYGLGWFVSGVGRHPLYYAWGYGGQMLFILPDLQLTVVMTSDTDVERGSTHLGDLRELLTNYIVPAAESGGAWRQAKSGG</sequence>
<dbReference type="AlphaFoldDB" id="A0A0B2BYW0"/>
<dbReference type="SUPFAM" id="SSF56601">
    <property type="entry name" value="beta-lactamase/transpeptidase-like"/>
    <property type="match status" value="1"/>
</dbReference>
<accession>A0A0B2BYW0</accession>
<proteinExistence type="predicted"/>
<dbReference type="PANTHER" id="PTHR43283">
    <property type="entry name" value="BETA-LACTAMASE-RELATED"/>
    <property type="match status" value="1"/>
</dbReference>
<dbReference type="InterPro" id="IPR001466">
    <property type="entry name" value="Beta-lactam-related"/>
</dbReference>
<feature type="region of interest" description="Disordered" evidence="1">
    <location>
        <begin position="1"/>
        <end position="24"/>
    </location>
</feature>
<evidence type="ECO:0000313" key="3">
    <source>
        <dbReference type="EMBL" id="KHL25182.1"/>
    </source>
</evidence>
<keyword evidence="3" id="KW-0378">Hydrolase</keyword>
<dbReference type="STRING" id="1572751.PK98_14395"/>